<dbReference type="EMBL" id="FOQT01000003">
    <property type="protein sequence ID" value="SFI23404.1"/>
    <property type="molecule type" value="Genomic_DNA"/>
</dbReference>
<keyword evidence="1" id="KW-1133">Transmembrane helix</keyword>
<keyword evidence="1" id="KW-0472">Membrane</keyword>
<organism evidence="2 3">
    <name type="scientific">Halpernia frigidisoli</name>
    <dbReference type="NCBI Taxonomy" id="1125876"/>
    <lineage>
        <taxon>Bacteria</taxon>
        <taxon>Pseudomonadati</taxon>
        <taxon>Bacteroidota</taxon>
        <taxon>Flavobacteriia</taxon>
        <taxon>Flavobacteriales</taxon>
        <taxon>Weeksellaceae</taxon>
        <taxon>Chryseobacterium group</taxon>
        <taxon>Halpernia</taxon>
    </lineage>
</organism>
<dbReference type="OrthoDB" id="704603at2"/>
<dbReference type="STRING" id="1125876.SAMN05443292_1865"/>
<evidence type="ECO:0000313" key="3">
    <source>
        <dbReference type="Proteomes" id="UP000198931"/>
    </source>
</evidence>
<accession>A0A1I3GIY5</accession>
<keyword evidence="1" id="KW-0812">Transmembrane</keyword>
<keyword evidence="3" id="KW-1185">Reference proteome</keyword>
<feature type="transmembrane region" description="Helical" evidence="1">
    <location>
        <begin position="79"/>
        <end position="97"/>
    </location>
</feature>
<evidence type="ECO:0000313" key="2">
    <source>
        <dbReference type="EMBL" id="SFI23404.1"/>
    </source>
</evidence>
<protein>
    <submittedName>
        <fullName evidence="2">Uncharacterized protein</fullName>
    </submittedName>
</protein>
<dbReference type="AlphaFoldDB" id="A0A1I3GIY5"/>
<dbReference type="RefSeq" id="WP_090079928.1">
    <property type="nucleotide sequence ID" value="NZ_FOQT01000003.1"/>
</dbReference>
<sequence length="234" mass="27169">MNTEQYHKLLQKFYDGQTTVAEENVLKSSEHLSAEDSLYFETLKEEKKEKLNLDFEQFLALANKEKSIAPEKKESQFKWVWLAASLIFIFSIGAFWLNNSKNDQEKVSPQIASADIYKRRKVEIMQENTYEPVAENAKPDVQKMAKSDDVLDDILPKKSRMKKRVIRRYVSNSKPENAENKTEYQSNYVIINGHKITSEKEAIDVTKYSFQILANNVNQTVEQADVLNTLNMDK</sequence>
<proteinExistence type="predicted"/>
<name>A0A1I3GIY5_9FLAO</name>
<evidence type="ECO:0000256" key="1">
    <source>
        <dbReference type="SAM" id="Phobius"/>
    </source>
</evidence>
<reference evidence="2 3" key="1">
    <citation type="submission" date="2016-10" db="EMBL/GenBank/DDBJ databases">
        <authorList>
            <person name="de Groot N.N."/>
        </authorList>
    </citation>
    <scope>NUCLEOTIDE SEQUENCE [LARGE SCALE GENOMIC DNA]</scope>
    <source>
        <strain evidence="2 3">DSM 26000</strain>
    </source>
</reference>
<gene>
    <name evidence="2" type="ORF">SAMN05443292_1865</name>
</gene>
<dbReference type="Proteomes" id="UP000198931">
    <property type="component" value="Unassembled WGS sequence"/>
</dbReference>